<dbReference type="Proteomes" id="UP001597079">
    <property type="component" value="Unassembled WGS sequence"/>
</dbReference>
<evidence type="ECO:0000313" key="2">
    <source>
        <dbReference type="Proteomes" id="UP001597079"/>
    </source>
</evidence>
<organism evidence="1 2">
    <name type="scientific">Alicyclobacillus fodiniaquatilis</name>
    <dbReference type="NCBI Taxonomy" id="1661150"/>
    <lineage>
        <taxon>Bacteria</taxon>
        <taxon>Bacillati</taxon>
        <taxon>Bacillota</taxon>
        <taxon>Bacilli</taxon>
        <taxon>Bacillales</taxon>
        <taxon>Alicyclobacillaceae</taxon>
        <taxon>Alicyclobacillus</taxon>
    </lineage>
</organism>
<keyword evidence="2" id="KW-1185">Reference proteome</keyword>
<accession>A0ABW4JMX8</accession>
<name>A0ABW4JMX8_9BACL</name>
<reference evidence="2" key="1">
    <citation type="journal article" date="2019" name="Int. J. Syst. Evol. Microbiol.">
        <title>The Global Catalogue of Microorganisms (GCM) 10K type strain sequencing project: providing services to taxonomists for standard genome sequencing and annotation.</title>
        <authorList>
            <consortium name="The Broad Institute Genomics Platform"/>
            <consortium name="The Broad Institute Genome Sequencing Center for Infectious Disease"/>
            <person name="Wu L."/>
            <person name="Ma J."/>
        </authorList>
    </citation>
    <scope>NUCLEOTIDE SEQUENCE [LARGE SCALE GENOMIC DNA]</scope>
    <source>
        <strain evidence="2">CGMCC 1.12286</strain>
    </source>
</reference>
<dbReference type="RefSeq" id="WP_377944880.1">
    <property type="nucleotide sequence ID" value="NZ_JBHUCX010000083.1"/>
</dbReference>
<comment type="caution">
    <text evidence="1">The sequence shown here is derived from an EMBL/GenBank/DDBJ whole genome shotgun (WGS) entry which is preliminary data.</text>
</comment>
<protein>
    <submittedName>
        <fullName evidence="1">Uncharacterized protein</fullName>
    </submittedName>
</protein>
<proteinExistence type="predicted"/>
<dbReference type="EMBL" id="JBHUCX010000083">
    <property type="protein sequence ID" value="MFD1676968.1"/>
    <property type="molecule type" value="Genomic_DNA"/>
</dbReference>
<evidence type="ECO:0000313" key="1">
    <source>
        <dbReference type="EMBL" id="MFD1676968.1"/>
    </source>
</evidence>
<sequence>MREDYADNLEEYRNPSLYDLENSLEETELAFLRILPYTKASPLIVTVCQKIT</sequence>
<gene>
    <name evidence="1" type="ORF">ACFSB2_20030</name>
</gene>